<dbReference type="RefSeq" id="WP_156431960.1">
    <property type="nucleotide sequence ID" value="NZ_JBHSCR010000001.1"/>
</dbReference>
<protein>
    <submittedName>
        <fullName evidence="1">Uncharacterized protein</fullName>
    </submittedName>
</protein>
<sequence>MTDEMVETSKGEKVRYSGLLLPLRNTDGEPTASVGYFRYDCPEDDIQDLCPPSAPMAQN</sequence>
<proteinExistence type="predicted"/>
<name>A0ABV8U7J3_9PROT</name>
<organism evidence="1 2">
    <name type="scientific">Kordiimonas lipolytica</name>
    <dbReference type="NCBI Taxonomy" id="1662421"/>
    <lineage>
        <taxon>Bacteria</taxon>
        <taxon>Pseudomonadati</taxon>
        <taxon>Pseudomonadota</taxon>
        <taxon>Alphaproteobacteria</taxon>
        <taxon>Kordiimonadales</taxon>
        <taxon>Kordiimonadaceae</taxon>
        <taxon>Kordiimonas</taxon>
    </lineage>
</organism>
<comment type="caution">
    <text evidence="1">The sequence shown here is derived from an EMBL/GenBank/DDBJ whole genome shotgun (WGS) entry which is preliminary data.</text>
</comment>
<gene>
    <name evidence="1" type="ORF">ACFO5Q_03260</name>
</gene>
<evidence type="ECO:0000313" key="1">
    <source>
        <dbReference type="EMBL" id="MFC4346860.1"/>
    </source>
</evidence>
<dbReference type="Proteomes" id="UP001595776">
    <property type="component" value="Unassembled WGS sequence"/>
</dbReference>
<evidence type="ECO:0000313" key="2">
    <source>
        <dbReference type="Proteomes" id="UP001595776"/>
    </source>
</evidence>
<reference evidence="2" key="1">
    <citation type="journal article" date="2019" name="Int. J. Syst. Evol. Microbiol.">
        <title>The Global Catalogue of Microorganisms (GCM) 10K type strain sequencing project: providing services to taxonomists for standard genome sequencing and annotation.</title>
        <authorList>
            <consortium name="The Broad Institute Genomics Platform"/>
            <consortium name="The Broad Institute Genome Sequencing Center for Infectious Disease"/>
            <person name="Wu L."/>
            <person name="Ma J."/>
        </authorList>
    </citation>
    <scope>NUCLEOTIDE SEQUENCE [LARGE SCALE GENOMIC DNA]</scope>
    <source>
        <strain evidence="2">CGMCC 1.15304</strain>
    </source>
</reference>
<keyword evidence="2" id="KW-1185">Reference proteome</keyword>
<dbReference type="EMBL" id="JBHSCR010000001">
    <property type="protein sequence ID" value="MFC4346860.1"/>
    <property type="molecule type" value="Genomic_DNA"/>
</dbReference>
<accession>A0ABV8U7J3</accession>